<dbReference type="Proteomes" id="UP000441208">
    <property type="component" value="Unassembled WGS sequence"/>
</dbReference>
<dbReference type="Proteomes" id="UP000429523">
    <property type="component" value="Unassembled WGS sequence"/>
</dbReference>
<dbReference type="EMBL" id="QXFW01001904">
    <property type="protein sequence ID" value="KAE8984372.1"/>
    <property type="molecule type" value="Genomic_DNA"/>
</dbReference>
<dbReference type="AlphaFoldDB" id="A0A6A3IRF6"/>
<dbReference type="EMBL" id="QXGD01000281">
    <property type="protein sequence ID" value="KAE9244864.1"/>
    <property type="molecule type" value="Genomic_DNA"/>
</dbReference>
<dbReference type="EMBL" id="QXFX01000220">
    <property type="protein sequence ID" value="KAE9125080.1"/>
    <property type="molecule type" value="Genomic_DNA"/>
</dbReference>
<evidence type="ECO:0000313" key="10">
    <source>
        <dbReference type="EMBL" id="KAE9305531.1"/>
    </source>
</evidence>
<dbReference type="Proteomes" id="UP000437068">
    <property type="component" value="Unassembled WGS sequence"/>
</dbReference>
<reference evidence="18 19" key="1">
    <citation type="submission" date="2018-09" db="EMBL/GenBank/DDBJ databases">
        <title>Genomic investigation of the strawberry pathogen Phytophthora fragariae indicates pathogenicity is determined by transcriptional variation in three key races.</title>
        <authorList>
            <person name="Adams T.M."/>
            <person name="Armitage A.D."/>
            <person name="Sobczyk M.K."/>
            <person name="Bates H.J."/>
            <person name="Dunwell J.M."/>
            <person name="Nellist C.F."/>
            <person name="Harrison R.J."/>
        </authorList>
    </citation>
    <scope>NUCLEOTIDE SEQUENCE [LARGE SCALE GENOMIC DNA]</scope>
    <source>
        <strain evidence="11 14">A4</strain>
        <strain evidence="8 15">BC-1</strain>
        <strain evidence="9 19">BC-23</strain>
        <strain evidence="7 13">NOV-27</strain>
        <strain evidence="6 16">NOV-5</strain>
        <strain evidence="4 17">NOV-71</strain>
        <strain evidence="10 20">NOV-77</strain>
        <strain evidence="2 12">NOV-9</strain>
        <strain evidence="5 21">ONT-3</strain>
        <strain evidence="3 18">SCRP245</strain>
    </source>
</reference>
<dbReference type="Proteomes" id="UP000440367">
    <property type="component" value="Unassembled WGS sequence"/>
</dbReference>
<accession>A0A6A3IRF6</accession>
<evidence type="ECO:0000313" key="16">
    <source>
        <dbReference type="Proteomes" id="UP000440732"/>
    </source>
</evidence>
<keyword evidence="1" id="KW-0732">Signal</keyword>
<keyword evidence="13" id="KW-1185">Reference proteome</keyword>
<dbReference type="EMBL" id="QXGC01000204">
    <property type="protein sequence ID" value="KAE9244955.1"/>
    <property type="molecule type" value="Genomic_DNA"/>
</dbReference>
<dbReference type="EMBL" id="QXGA01000225">
    <property type="protein sequence ID" value="KAE9149697.1"/>
    <property type="molecule type" value="Genomic_DNA"/>
</dbReference>
<gene>
    <name evidence="11" type="ORF">PF001_g5842</name>
    <name evidence="8" type="ORF">PF002_g7539</name>
    <name evidence="9" type="ORF">PF004_g5454</name>
    <name evidence="7" type="ORF">PF005_g6412</name>
    <name evidence="6" type="ORF">PF006_g5837</name>
    <name evidence="4" type="ORF">PF007_g6666</name>
    <name evidence="10" type="ORF">PF008_g21699</name>
    <name evidence="2" type="ORF">PF009_g7142</name>
    <name evidence="5" type="ORF">PF010_g5764</name>
    <name evidence="3" type="ORF">PF011_g20802</name>
</gene>
<dbReference type="Proteomes" id="UP000433483">
    <property type="component" value="Unassembled WGS sequence"/>
</dbReference>
<evidence type="ECO:0000313" key="5">
    <source>
        <dbReference type="EMBL" id="KAE9125080.1"/>
    </source>
</evidence>
<evidence type="ECO:0000313" key="12">
    <source>
        <dbReference type="Proteomes" id="UP000429523"/>
    </source>
</evidence>
<dbReference type="Proteomes" id="UP000476176">
    <property type="component" value="Unassembled WGS sequence"/>
</dbReference>
<evidence type="ECO:0000313" key="13">
    <source>
        <dbReference type="Proteomes" id="UP000433483"/>
    </source>
</evidence>
<dbReference type="Proteomes" id="UP000460718">
    <property type="component" value="Unassembled WGS sequence"/>
</dbReference>
<organism evidence="3 18">
    <name type="scientific">Phytophthora fragariae</name>
    <dbReference type="NCBI Taxonomy" id="53985"/>
    <lineage>
        <taxon>Eukaryota</taxon>
        <taxon>Sar</taxon>
        <taxon>Stramenopiles</taxon>
        <taxon>Oomycota</taxon>
        <taxon>Peronosporomycetes</taxon>
        <taxon>Peronosporales</taxon>
        <taxon>Peronosporaceae</taxon>
        <taxon>Phytophthora</taxon>
    </lineage>
</organism>
<evidence type="ECO:0000313" key="4">
    <source>
        <dbReference type="EMBL" id="KAE9124556.1"/>
    </source>
</evidence>
<feature type="signal peptide" evidence="1">
    <location>
        <begin position="1"/>
        <end position="23"/>
    </location>
</feature>
<dbReference type="Proteomes" id="UP000440732">
    <property type="component" value="Unassembled WGS sequence"/>
</dbReference>
<evidence type="ECO:0000313" key="17">
    <source>
        <dbReference type="Proteomes" id="UP000441208"/>
    </source>
</evidence>
<dbReference type="EMBL" id="QXGB01000238">
    <property type="protein sequence ID" value="KAE9223165.1"/>
    <property type="molecule type" value="Genomic_DNA"/>
</dbReference>
<evidence type="ECO:0000313" key="3">
    <source>
        <dbReference type="EMBL" id="KAE8984372.1"/>
    </source>
</evidence>
<dbReference type="Proteomes" id="UP000488956">
    <property type="component" value="Unassembled WGS sequence"/>
</dbReference>
<sequence length="52" mass="5838">MSGSCCPLLLFWGLVIFLCGVWNREDVGGWPPCCLGWVGHLRYFDVDPTSAY</sequence>
<evidence type="ECO:0000313" key="19">
    <source>
        <dbReference type="Proteomes" id="UP000476176"/>
    </source>
</evidence>
<evidence type="ECO:0000313" key="14">
    <source>
        <dbReference type="Proteomes" id="UP000437068"/>
    </source>
</evidence>
<proteinExistence type="predicted"/>
<comment type="caution">
    <text evidence="3">The sequence shown here is derived from an EMBL/GenBank/DDBJ whole genome shotgun (WGS) entry which is preliminary data.</text>
</comment>
<dbReference type="EMBL" id="QXFZ01000253">
    <property type="protein sequence ID" value="KAE9124556.1"/>
    <property type="molecule type" value="Genomic_DNA"/>
</dbReference>
<evidence type="ECO:0000313" key="8">
    <source>
        <dbReference type="EMBL" id="KAE9244864.1"/>
    </source>
</evidence>
<dbReference type="EMBL" id="QXGE01000224">
    <property type="protein sequence ID" value="KAE9319537.1"/>
    <property type="molecule type" value="Genomic_DNA"/>
</dbReference>
<evidence type="ECO:0000313" key="18">
    <source>
        <dbReference type="Proteomes" id="UP000460718"/>
    </source>
</evidence>
<name>A0A6A3IRF6_9STRA</name>
<evidence type="ECO:0000313" key="6">
    <source>
        <dbReference type="EMBL" id="KAE9149697.1"/>
    </source>
</evidence>
<evidence type="ECO:0000313" key="20">
    <source>
        <dbReference type="Proteomes" id="UP000486351"/>
    </source>
</evidence>
<evidence type="ECO:0000313" key="15">
    <source>
        <dbReference type="Proteomes" id="UP000440367"/>
    </source>
</evidence>
<protein>
    <submittedName>
        <fullName evidence="3">Uncharacterized protein</fullName>
    </submittedName>
</protein>
<evidence type="ECO:0000313" key="9">
    <source>
        <dbReference type="EMBL" id="KAE9244955.1"/>
    </source>
</evidence>
<evidence type="ECO:0000313" key="21">
    <source>
        <dbReference type="Proteomes" id="UP000488956"/>
    </source>
</evidence>
<feature type="chain" id="PRO_5033521319" evidence="1">
    <location>
        <begin position="24"/>
        <end position="52"/>
    </location>
</feature>
<dbReference type="Proteomes" id="UP000486351">
    <property type="component" value="Unassembled WGS sequence"/>
</dbReference>
<evidence type="ECO:0000313" key="2">
    <source>
        <dbReference type="EMBL" id="KAE8943116.1"/>
    </source>
</evidence>
<evidence type="ECO:0000313" key="7">
    <source>
        <dbReference type="EMBL" id="KAE9223165.1"/>
    </source>
</evidence>
<dbReference type="EMBL" id="QXFY01001974">
    <property type="protein sequence ID" value="KAE9305531.1"/>
    <property type="molecule type" value="Genomic_DNA"/>
</dbReference>
<evidence type="ECO:0000256" key="1">
    <source>
        <dbReference type="SAM" id="SignalP"/>
    </source>
</evidence>
<dbReference type="OrthoDB" id="10268134at2759"/>
<dbReference type="EMBL" id="QXGF01000270">
    <property type="protein sequence ID" value="KAE8943116.1"/>
    <property type="molecule type" value="Genomic_DNA"/>
</dbReference>
<evidence type="ECO:0000313" key="11">
    <source>
        <dbReference type="EMBL" id="KAE9319537.1"/>
    </source>
</evidence>